<organism evidence="1 2">
    <name type="scientific">Rossellomorea pakistanensis</name>
    <dbReference type="NCBI Taxonomy" id="992288"/>
    <lineage>
        <taxon>Bacteria</taxon>
        <taxon>Bacillati</taxon>
        <taxon>Bacillota</taxon>
        <taxon>Bacilli</taxon>
        <taxon>Bacillales</taxon>
        <taxon>Bacillaceae</taxon>
        <taxon>Rossellomorea</taxon>
    </lineage>
</organism>
<dbReference type="EMBL" id="JAFBDZ010000003">
    <property type="protein sequence ID" value="MBM7586677.1"/>
    <property type="molecule type" value="Genomic_DNA"/>
</dbReference>
<sequence length="64" mass="7591">MKQVMSSSRKKDIRQQKLAILRLEMDYELAVLFEALQDENQEVQKKSKDKLTKIRDELVKLQAL</sequence>
<dbReference type="Proteomes" id="UP001646157">
    <property type="component" value="Unassembled WGS sequence"/>
</dbReference>
<reference evidence="1 2" key="1">
    <citation type="submission" date="2021-01" db="EMBL/GenBank/DDBJ databases">
        <title>Genomic Encyclopedia of Type Strains, Phase IV (KMG-IV): sequencing the most valuable type-strain genomes for metagenomic binning, comparative biology and taxonomic classification.</title>
        <authorList>
            <person name="Goeker M."/>
        </authorList>
    </citation>
    <scope>NUCLEOTIDE SEQUENCE [LARGE SCALE GENOMIC DNA]</scope>
    <source>
        <strain evidence="1 2">DSM 24834</strain>
    </source>
</reference>
<protein>
    <submittedName>
        <fullName evidence="1">Uncharacterized protein</fullName>
    </submittedName>
</protein>
<keyword evidence="2" id="KW-1185">Reference proteome</keyword>
<gene>
    <name evidence="1" type="ORF">JOC86_003229</name>
</gene>
<dbReference type="RefSeq" id="WP_205173870.1">
    <property type="nucleotide sequence ID" value="NZ_JAFBDZ010000003.1"/>
</dbReference>
<evidence type="ECO:0000313" key="1">
    <source>
        <dbReference type="EMBL" id="MBM7586677.1"/>
    </source>
</evidence>
<comment type="caution">
    <text evidence="1">The sequence shown here is derived from an EMBL/GenBank/DDBJ whole genome shotgun (WGS) entry which is preliminary data.</text>
</comment>
<proteinExistence type="predicted"/>
<accession>A0ABS2NFR6</accession>
<name>A0ABS2NFR6_9BACI</name>
<evidence type="ECO:0000313" key="2">
    <source>
        <dbReference type="Proteomes" id="UP001646157"/>
    </source>
</evidence>